<dbReference type="AlphaFoldDB" id="A0A367Y4L2"/>
<dbReference type="Gene3D" id="3.40.710.10">
    <property type="entry name" value="DD-peptidase/beta-lactamase superfamily"/>
    <property type="match status" value="1"/>
</dbReference>
<dbReference type="PANTHER" id="PTHR30627:SF24">
    <property type="entry name" value="PENICILLIN-BINDING PROTEIN 4B"/>
    <property type="match status" value="1"/>
</dbReference>
<dbReference type="Pfam" id="PF21922">
    <property type="entry name" value="PBP_dimer_2"/>
    <property type="match status" value="1"/>
</dbReference>
<name>A0A367Y4L2_9MICO</name>
<dbReference type="RefSeq" id="WP_114117565.1">
    <property type="nucleotide sequence ID" value="NZ_BMHU01000003.1"/>
</dbReference>
<comment type="caution">
    <text evidence="3">The sequence shown here is derived from an EMBL/GenBank/DDBJ whole genome shotgun (WGS) entry which is preliminary data.</text>
</comment>
<dbReference type="GO" id="GO:0071555">
    <property type="term" value="P:cell wall organization"/>
    <property type="evidence" value="ECO:0007669"/>
    <property type="project" value="TreeGrafter"/>
</dbReference>
<evidence type="ECO:0000313" key="4">
    <source>
        <dbReference type="Proteomes" id="UP000253508"/>
    </source>
</evidence>
<dbReference type="OrthoDB" id="9766847at2"/>
<dbReference type="Gene3D" id="3.90.1310.10">
    <property type="entry name" value="Penicillin-binding protein 2a (Domain 2)"/>
    <property type="match status" value="1"/>
</dbReference>
<protein>
    <submittedName>
        <fullName evidence="3">Penicillin-binding protein 2</fullName>
    </submittedName>
</protein>
<gene>
    <name evidence="3" type="ORF">DTO57_07305</name>
</gene>
<dbReference type="InterPro" id="IPR050515">
    <property type="entry name" value="Beta-lactam/transpept"/>
</dbReference>
<dbReference type="GO" id="GO:0005886">
    <property type="term" value="C:plasma membrane"/>
    <property type="evidence" value="ECO:0007669"/>
    <property type="project" value="TreeGrafter"/>
</dbReference>
<dbReference type="GO" id="GO:0071972">
    <property type="term" value="F:peptidoglycan L,D-transpeptidase activity"/>
    <property type="evidence" value="ECO:0007669"/>
    <property type="project" value="TreeGrafter"/>
</dbReference>
<dbReference type="GO" id="GO:0008658">
    <property type="term" value="F:penicillin binding"/>
    <property type="evidence" value="ECO:0007669"/>
    <property type="project" value="InterPro"/>
</dbReference>
<proteinExistence type="predicted"/>
<evidence type="ECO:0000313" key="3">
    <source>
        <dbReference type="EMBL" id="RCK59951.1"/>
    </source>
</evidence>
<reference evidence="3 4" key="1">
    <citation type="submission" date="2018-07" db="EMBL/GenBank/DDBJ databases">
        <title>Microbacterium endoborsara sp. nov., a novel actinobacterium isolated from Borszczowia aralocaspica.</title>
        <authorList>
            <person name="An D."/>
        </authorList>
    </citation>
    <scope>NUCLEOTIDE SEQUENCE [LARGE SCALE GENOMIC DNA]</scope>
    <source>
        <strain evidence="3 4">C1.15228</strain>
    </source>
</reference>
<organism evidence="3 4">
    <name type="scientific">Microbacterium sorbitolivorans</name>
    <dbReference type="NCBI Taxonomy" id="1867410"/>
    <lineage>
        <taxon>Bacteria</taxon>
        <taxon>Bacillati</taxon>
        <taxon>Actinomycetota</taxon>
        <taxon>Actinomycetes</taxon>
        <taxon>Micrococcales</taxon>
        <taxon>Microbacteriaceae</taxon>
        <taxon>Microbacterium</taxon>
    </lineage>
</organism>
<dbReference type="SUPFAM" id="SSF56601">
    <property type="entry name" value="beta-lactamase/transpeptidase-like"/>
    <property type="match status" value="1"/>
</dbReference>
<keyword evidence="4" id="KW-1185">Reference proteome</keyword>
<dbReference type="EMBL" id="QORO01000002">
    <property type="protein sequence ID" value="RCK59951.1"/>
    <property type="molecule type" value="Genomic_DNA"/>
</dbReference>
<dbReference type="InterPro" id="IPR012338">
    <property type="entry name" value="Beta-lactam/transpept-like"/>
</dbReference>
<dbReference type="Pfam" id="PF00905">
    <property type="entry name" value="Transpeptidase"/>
    <property type="match status" value="1"/>
</dbReference>
<dbReference type="InterPro" id="IPR054120">
    <property type="entry name" value="PBPA_dimer"/>
</dbReference>
<evidence type="ECO:0000259" key="1">
    <source>
        <dbReference type="Pfam" id="PF00905"/>
    </source>
</evidence>
<evidence type="ECO:0000259" key="2">
    <source>
        <dbReference type="Pfam" id="PF21922"/>
    </source>
</evidence>
<sequence>MTKEIRRLSFIVICMFLALFVSTSVIQVVQAQALTGDERNKRTLYDSYDVRRGPIIAGGEQIARSTATNDTYRYQRVYDDSEIWAGITGWFNPALNSATGIEQSMTQELSGLAPTSFLARLNQIVTGKEARGSSIELTLDPDIQRVAYEALTSQGYDGAVVVSDPKTGRILALVSTPGYDANAVASHDGTAANAAANEYAAAEGDPLRNKAIDQLYQPGSTFKLVVAAAALASGDYTMDSTFDNTATYTPKGTTREIGNAPYGTCGGSSSDKVTLADAIKYSCNVPMAQLAIALGDDAIREQAEKFGFNSSFDLPLSTTASTIGTDLDAGQTARLGFGQNQITATPLQVNMYTAAIANGGVEMNPLLVDQVVGDDLSVQKKFEPSEYGTPIDADVAKDVTEMMVSSVAGGAASNARIEGVDVAGKTGTAENGEGDPYTLWFTGFAPADDPEVAVTVMVADGGGQGQSGDGNSIAAPIAKKVMEAVLAQ</sequence>
<feature type="domain" description="Penicillin binding protein A dimerisation" evidence="2">
    <location>
        <begin position="52"/>
        <end position="135"/>
    </location>
</feature>
<feature type="domain" description="Penicillin-binding protein transpeptidase" evidence="1">
    <location>
        <begin position="158"/>
        <end position="483"/>
    </location>
</feature>
<dbReference type="PANTHER" id="PTHR30627">
    <property type="entry name" value="PEPTIDOGLYCAN D,D-TRANSPEPTIDASE"/>
    <property type="match status" value="1"/>
</dbReference>
<dbReference type="Proteomes" id="UP000253508">
    <property type="component" value="Unassembled WGS sequence"/>
</dbReference>
<dbReference type="InterPro" id="IPR001460">
    <property type="entry name" value="PCN-bd_Tpept"/>
</dbReference>
<accession>A0A367Y4L2</accession>